<proteinExistence type="predicted"/>
<dbReference type="Proteomes" id="UP000663570">
    <property type="component" value="Chromosome"/>
</dbReference>
<dbReference type="EMBL" id="CP071060">
    <property type="protein sequence ID" value="QSI79233.1"/>
    <property type="molecule type" value="Genomic_DNA"/>
</dbReference>
<sequence>MWKRIRITVLLLILATVALETWRAQRAATSWRDTLQVAVYPINGDGSSAAAQRIQALEADSFVDIEQFIAEEVKRYEVPTLQPVRLNLQQALNTLPPSPPERPGVLDSVFWSLKLRWWVWRLPTPTLRPNVRLFVVYHEGSAGRVPTSHGLQRGQIAIAHVFADKAMQRSNAVVIAHELLHTLGATDKYDPATLEPIYPSGYAEPLATPRLPQRFCELMAGRLPGFSAPPEQPRSLAQCLIGEQTAREIGLLHP</sequence>
<evidence type="ECO:0000313" key="1">
    <source>
        <dbReference type="EMBL" id="QSI79233.1"/>
    </source>
</evidence>
<gene>
    <name evidence="1" type="ORF">JY500_14000</name>
</gene>
<name>A0ABX7MD44_9RHOO</name>
<reference evidence="1 2" key="1">
    <citation type="submission" date="2021-02" db="EMBL/GenBank/DDBJ databases">
        <title>Niveibacterium changnyeongensis HC41.</title>
        <authorList>
            <person name="Kang M."/>
        </authorList>
    </citation>
    <scope>NUCLEOTIDE SEQUENCE [LARGE SCALE GENOMIC DNA]</scope>
    <source>
        <strain evidence="1 2">HC41</strain>
    </source>
</reference>
<evidence type="ECO:0000313" key="2">
    <source>
        <dbReference type="Proteomes" id="UP000663570"/>
    </source>
</evidence>
<organism evidence="1 2">
    <name type="scientific">Niveibacterium microcysteis</name>
    <dbReference type="NCBI Taxonomy" id="2811415"/>
    <lineage>
        <taxon>Bacteria</taxon>
        <taxon>Pseudomonadati</taxon>
        <taxon>Pseudomonadota</taxon>
        <taxon>Betaproteobacteria</taxon>
        <taxon>Rhodocyclales</taxon>
        <taxon>Rhodocyclaceae</taxon>
        <taxon>Niveibacterium</taxon>
    </lineage>
</organism>
<protein>
    <submittedName>
        <fullName evidence="1">Uncharacterized protein</fullName>
    </submittedName>
</protein>
<keyword evidence="2" id="KW-1185">Reference proteome</keyword>
<accession>A0ABX7MD44</accession>